<organism evidence="7 8">
    <name type="scientific">Bursaphelenchus okinawaensis</name>
    <dbReference type="NCBI Taxonomy" id="465554"/>
    <lineage>
        <taxon>Eukaryota</taxon>
        <taxon>Metazoa</taxon>
        <taxon>Ecdysozoa</taxon>
        <taxon>Nematoda</taxon>
        <taxon>Chromadorea</taxon>
        <taxon>Rhabditida</taxon>
        <taxon>Tylenchina</taxon>
        <taxon>Tylenchomorpha</taxon>
        <taxon>Aphelenchoidea</taxon>
        <taxon>Aphelenchoididae</taxon>
        <taxon>Bursaphelenchus</taxon>
    </lineage>
</organism>
<dbReference type="EMBL" id="CAJFCW020000001">
    <property type="protein sequence ID" value="CAG9078656.1"/>
    <property type="molecule type" value="Genomic_DNA"/>
</dbReference>
<dbReference type="PANTHER" id="PTHR21500">
    <property type="entry name" value="TUBULIN-SPECIFIC CHAPERONE A"/>
    <property type="match status" value="1"/>
</dbReference>
<dbReference type="Pfam" id="PF02970">
    <property type="entry name" value="TBCA"/>
    <property type="match status" value="1"/>
</dbReference>
<dbReference type="Proteomes" id="UP000783686">
    <property type="component" value="Unassembled WGS sequence"/>
</dbReference>
<dbReference type="SUPFAM" id="SSF46988">
    <property type="entry name" value="Tubulin chaperone cofactor A"/>
    <property type="match status" value="1"/>
</dbReference>
<dbReference type="Gene3D" id="1.20.58.90">
    <property type="match status" value="1"/>
</dbReference>
<dbReference type="GO" id="GO:0007023">
    <property type="term" value="P:post-chaperonin tubulin folding pathway"/>
    <property type="evidence" value="ECO:0007669"/>
    <property type="project" value="UniProtKB-UniRule"/>
</dbReference>
<dbReference type="InterPro" id="IPR004226">
    <property type="entry name" value="TBCA"/>
</dbReference>
<keyword evidence="6" id="KW-0963">Cytoplasm</keyword>
<reference evidence="7" key="1">
    <citation type="submission" date="2020-09" db="EMBL/GenBank/DDBJ databases">
        <authorList>
            <person name="Kikuchi T."/>
        </authorList>
    </citation>
    <scope>NUCLEOTIDE SEQUENCE</scope>
    <source>
        <strain evidence="7">SH1</strain>
    </source>
</reference>
<comment type="subunit">
    <text evidence="5 6">Supercomplex made of cofactors A to E. Cofactors A and D function by capturing and stabilizing tubulin in a quasi-native conformation. Cofactor E binds to the cofactor D-tubulin complex; interaction with cofactor C then causes the release of tubulin polypeptides that are committed to the native state.</text>
</comment>
<comment type="function">
    <text evidence="1">Tubulin-folding protein; involved in the early step of the tubulin folding pathway.</text>
</comment>
<keyword evidence="4 6" id="KW-0143">Chaperone</keyword>
<comment type="subcellular location">
    <subcellularLocation>
        <location evidence="6">Cytoplasm</location>
        <location evidence="6">Cytoskeleton</location>
    </subcellularLocation>
</comment>
<dbReference type="EMBL" id="CAJFDH010000001">
    <property type="protein sequence ID" value="CAD5205680.1"/>
    <property type="molecule type" value="Genomic_DNA"/>
</dbReference>
<keyword evidence="6" id="KW-0493">Microtubule</keyword>
<dbReference type="GO" id="GO:0005829">
    <property type="term" value="C:cytosol"/>
    <property type="evidence" value="ECO:0007669"/>
    <property type="project" value="TreeGrafter"/>
</dbReference>
<dbReference type="GO" id="GO:0048487">
    <property type="term" value="F:beta-tubulin binding"/>
    <property type="evidence" value="ECO:0007669"/>
    <property type="project" value="InterPro"/>
</dbReference>
<name>A0A811JQW8_9BILA</name>
<comment type="caution">
    <text evidence="7">The sequence shown here is derived from an EMBL/GenBank/DDBJ whole genome shotgun (WGS) entry which is preliminary data.</text>
</comment>
<dbReference type="OrthoDB" id="296187at2759"/>
<sequence length="109" mass="12681">MTDAKVVKQLTIKTNVLKRLIKEVDYYVKEGEKQKASYTELEAKDPSAYELKKLDEVWKETISMIPTIERKVRTARDDLKNYITANENEIKETGELQLANEQLERATAF</sequence>
<protein>
    <recommendedName>
        <fullName evidence="3 6">Tubulin-specific chaperone A</fullName>
    </recommendedName>
</protein>
<evidence type="ECO:0000256" key="3">
    <source>
        <dbReference type="ARBA" id="ARBA00015002"/>
    </source>
</evidence>
<dbReference type="AlphaFoldDB" id="A0A811JQW8"/>
<evidence type="ECO:0000256" key="4">
    <source>
        <dbReference type="ARBA" id="ARBA00023186"/>
    </source>
</evidence>
<evidence type="ECO:0000313" key="7">
    <source>
        <dbReference type="EMBL" id="CAD5205680.1"/>
    </source>
</evidence>
<evidence type="ECO:0000256" key="1">
    <source>
        <dbReference type="ARBA" id="ARBA00003046"/>
    </source>
</evidence>
<proteinExistence type="inferred from homology"/>
<dbReference type="PANTHER" id="PTHR21500:SF0">
    <property type="entry name" value="TUBULIN-SPECIFIC CHAPERONE A"/>
    <property type="match status" value="1"/>
</dbReference>
<evidence type="ECO:0000313" key="8">
    <source>
        <dbReference type="Proteomes" id="UP000614601"/>
    </source>
</evidence>
<evidence type="ECO:0000256" key="5">
    <source>
        <dbReference type="ARBA" id="ARBA00026055"/>
    </source>
</evidence>
<evidence type="ECO:0000256" key="2">
    <source>
        <dbReference type="ARBA" id="ARBA00006806"/>
    </source>
</evidence>
<keyword evidence="6" id="KW-0206">Cytoskeleton</keyword>
<keyword evidence="8" id="KW-1185">Reference proteome</keyword>
<gene>
    <name evidence="7" type="ORF">BOKJ2_LOCUS364</name>
</gene>
<dbReference type="Proteomes" id="UP000614601">
    <property type="component" value="Unassembled WGS sequence"/>
</dbReference>
<dbReference type="GO" id="GO:0005874">
    <property type="term" value="C:microtubule"/>
    <property type="evidence" value="ECO:0007669"/>
    <property type="project" value="UniProtKB-KW"/>
</dbReference>
<dbReference type="InterPro" id="IPR036126">
    <property type="entry name" value="TBCA_sf"/>
</dbReference>
<dbReference type="GO" id="GO:0007021">
    <property type="term" value="P:tubulin complex assembly"/>
    <property type="evidence" value="ECO:0007669"/>
    <property type="project" value="UniProtKB-UniRule"/>
</dbReference>
<accession>A0A811JQW8</accession>
<comment type="similarity">
    <text evidence="2 6">Belongs to the TBCA family.</text>
</comment>
<evidence type="ECO:0000256" key="6">
    <source>
        <dbReference type="RuleBase" id="RU364030"/>
    </source>
</evidence>